<dbReference type="Proteomes" id="UP000019434">
    <property type="component" value="Chromosome"/>
</dbReference>
<dbReference type="PANTHER" id="PTHR33406">
    <property type="entry name" value="MEMBRANE PROTEIN MJ1562-RELATED"/>
    <property type="match status" value="1"/>
</dbReference>
<reference evidence="8 9" key="1">
    <citation type="submission" date="2014-02" db="EMBL/GenBank/DDBJ databases">
        <title>Genome Sequence of an Hyperthermophilic Archaeon, Thermococcus nautili 30-1, producing viral vesicles.</title>
        <authorList>
            <person name="Oberto J."/>
            <person name="Gaudin M."/>
            <person name="Cossu M."/>
            <person name="Gorlas A."/>
            <person name="Slesarev A."/>
            <person name="Marguet E."/>
            <person name="Forterre P."/>
        </authorList>
    </citation>
    <scope>NUCLEOTIDE SEQUENCE [LARGE SCALE GENOMIC DNA]</scope>
    <source>
        <strain evidence="8 9">30-1</strain>
    </source>
</reference>
<feature type="transmembrane region" description="Helical" evidence="6">
    <location>
        <begin position="234"/>
        <end position="253"/>
    </location>
</feature>
<gene>
    <name evidence="8" type="ORF">BD01_1986</name>
</gene>
<dbReference type="GO" id="GO:0005886">
    <property type="term" value="C:plasma membrane"/>
    <property type="evidence" value="ECO:0007669"/>
    <property type="project" value="UniProtKB-SubCell"/>
</dbReference>
<evidence type="ECO:0000259" key="7">
    <source>
        <dbReference type="PROSITE" id="PS50156"/>
    </source>
</evidence>
<feature type="domain" description="SSD" evidence="7">
    <location>
        <begin position="651"/>
        <end position="776"/>
    </location>
</feature>
<feature type="transmembrane region" description="Helical" evidence="6">
    <location>
        <begin position="726"/>
        <end position="745"/>
    </location>
</feature>
<feature type="transmembrane region" description="Helical" evidence="6">
    <location>
        <begin position="260"/>
        <end position="280"/>
    </location>
</feature>
<evidence type="ECO:0000256" key="6">
    <source>
        <dbReference type="SAM" id="Phobius"/>
    </source>
</evidence>
<dbReference type="InterPro" id="IPR003392">
    <property type="entry name" value="PTHD_SSD"/>
</dbReference>
<feature type="transmembrane region" description="Helical" evidence="6">
    <location>
        <begin position="751"/>
        <end position="774"/>
    </location>
</feature>
<evidence type="ECO:0000256" key="3">
    <source>
        <dbReference type="ARBA" id="ARBA00022692"/>
    </source>
</evidence>
<dbReference type="EMBL" id="CP007264">
    <property type="protein sequence ID" value="AHL23586.1"/>
    <property type="molecule type" value="Genomic_DNA"/>
</dbReference>
<dbReference type="OrthoDB" id="42357at2157"/>
<feature type="transmembrane region" description="Helical" evidence="6">
    <location>
        <begin position="286"/>
        <end position="304"/>
    </location>
</feature>
<dbReference type="Gene3D" id="1.20.1640.10">
    <property type="entry name" value="Multidrug efflux transporter AcrB transmembrane domain"/>
    <property type="match status" value="2"/>
</dbReference>
<feature type="domain" description="SSD" evidence="7">
    <location>
        <begin position="262"/>
        <end position="383"/>
    </location>
</feature>
<comment type="subcellular location">
    <subcellularLocation>
        <location evidence="1">Cell membrane</location>
        <topology evidence="1">Multi-pass membrane protein</topology>
    </subcellularLocation>
</comment>
<dbReference type="KEGG" id="tnu:BD01_1986"/>
<dbReference type="RefSeq" id="WP_042692430.1">
    <property type="nucleotide sequence ID" value="NZ_CP007264.1"/>
</dbReference>
<keyword evidence="5 6" id="KW-0472">Membrane</keyword>
<dbReference type="STRING" id="195522.BD01_1986"/>
<dbReference type="Pfam" id="PF03176">
    <property type="entry name" value="MMPL"/>
    <property type="match status" value="1"/>
</dbReference>
<keyword evidence="9" id="KW-1185">Reference proteome</keyword>
<name>W8P447_9EURY</name>
<dbReference type="InterPro" id="IPR000731">
    <property type="entry name" value="SSD"/>
</dbReference>
<evidence type="ECO:0000313" key="9">
    <source>
        <dbReference type="Proteomes" id="UP000019434"/>
    </source>
</evidence>
<keyword evidence="2" id="KW-1003">Cell membrane</keyword>
<evidence type="ECO:0000256" key="1">
    <source>
        <dbReference type="ARBA" id="ARBA00004651"/>
    </source>
</evidence>
<organism evidence="8 9">
    <name type="scientific">Thermococcus nautili</name>
    <dbReference type="NCBI Taxonomy" id="195522"/>
    <lineage>
        <taxon>Archaea</taxon>
        <taxon>Methanobacteriati</taxon>
        <taxon>Methanobacteriota</taxon>
        <taxon>Thermococci</taxon>
        <taxon>Thermococcales</taxon>
        <taxon>Thermococcaceae</taxon>
        <taxon>Thermococcus</taxon>
    </lineage>
</organism>
<feature type="transmembrane region" description="Helical" evidence="6">
    <location>
        <begin position="358"/>
        <end position="383"/>
    </location>
</feature>
<sequence>MGFADLVVEKPKRTIAVILLVTLVFMAFASQLKEETSLNALFPNYPEVKALEKIQRDFGNVEPVVVVFRGSNVLTPEYFSKTAELTEKIMDGSAGEFLIEPKENAVTSLPAVLASYRLAKEGVSPTPDRVLEEMRSFKTAAEIRETLREFLSDPSVPEQMKDYALSLLPRDFNRERMESPSMAIYVLLNASYPEDELEKAELEIEGDALSVDNDSLTYGFHLMNYYYVKTEERLAPAFLLALVLILALMYLNFRSLGDVAISLITLFLAVVWTFGLAGALGWKLDLMAGMVPILVLGLGIDFSFHVLMGYREKLNLGPKDAMKAVLSTVGVALLLAMVTTVVGFSSNAISSLPSMRRFGFLSAFAILSVFVLNVTFVPALKVLRPSAPPARRKGRARLAIGALSDKRFAGLLVISAFLVAAVGWSLGLGMKASYNPTGELAKDLRVTKAYELLNSKFDIGTERVYVRVDGNLTDPALWRRLQIAVQRMADDRYVVKSGGKPAVEWLLSALPIIAAENPGVSKAYALVDRNGDGWIDSNVTPRELEEFLKEAYETRTGRFYLHESNGHFDGLLLVVPSRTDFGYHGKELLRELREDFRGLNATITGDPIIWAKGLDDMRNAMILSILLCLAFTLTVLPVSFAVAHRAPLEGLLAALVPLAVLGWLFATMKLLNIPLNAMTAMVGAIIVGIGIDYPIHVANRWVIERRTGKGFREAYSTAVSTAGREVLYSALTTLIAFGVLVTIPIPVVTQFAATVLFGLVYSFLGAVVLLPAMVRLLR</sequence>
<evidence type="ECO:0000256" key="4">
    <source>
        <dbReference type="ARBA" id="ARBA00022989"/>
    </source>
</evidence>
<protein>
    <submittedName>
        <fullName evidence="8">Putative exporters of the RND superfamily</fullName>
    </submittedName>
</protein>
<feature type="transmembrane region" description="Helical" evidence="6">
    <location>
        <begin position="620"/>
        <end position="643"/>
    </location>
</feature>
<feature type="transmembrane region" description="Helical" evidence="6">
    <location>
        <begin position="650"/>
        <end position="671"/>
    </location>
</feature>
<dbReference type="PANTHER" id="PTHR33406:SF13">
    <property type="entry name" value="MEMBRANE PROTEIN YDFJ"/>
    <property type="match status" value="1"/>
</dbReference>
<dbReference type="HOGENOM" id="CLU_003088_0_0_2"/>
<evidence type="ECO:0000313" key="8">
    <source>
        <dbReference type="EMBL" id="AHL23586.1"/>
    </source>
</evidence>
<keyword evidence="3 6" id="KW-0812">Transmembrane</keyword>
<dbReference type="PROSITE" id="PS50156">
    <property type="entry name" value="SSD"/>
    <property type="match status" value="2"/>
</dbReference>
<dbReference type="InterPro" id="IPR050545">
    <property type="entry name" value="Mycobact_MmpL"/>
</dbReference>
<dbReference type="eggNOG" id="arCOG02174">
    <property type="taxonomic scope" value="Archaea"/>
</dbReference>
<proteinExistence type="predicted"/>
<feature type="transmembrane region" description="Helical" evidence="6">
    <location>
        <begin position="408"/>
        <end position="426"/>
    </location>
</feature>
<feature type="transmembrane region" description="Helical" evidence="6">
    <location>
        <begin position="324"/>
        <end position="346"/>
    </location>
</feature>
<dbReference type="Pfam" id="PF02460">
    <property type="entry name" value="Patched"/>
    <property type="match status" value="1"/>
</dbReference>
<feature type="transmembrane region" description="Helical" evidence="6">
    <location>
        <begin position="677"/>
        <end position="695"/>
    </location>
</feature>
<dbReference type="GeneID" id="24958774"/>
<keyword evidence="4 6" id="KW-1133">Transmembrane helix</keyword>
<dbReference type="InterPro" id="IPR004869">
    <property type="entry name" value="MMPL_dom"/>
</dbReference>
<accession>W8P447</accession>
<evidence type="ECO:0000256" key="5">
    <source>
        <dbReference type="ARBA" id="ARBA00023136"/>
    </source>
</evidence>
<dbReference type="SUPFAM" id="SSF82866">
    <property type="entry name" value="Multidrug efflux transporter AcrB transmembrane domain"/>
    <property type="match status" value="2"/>
</dbReference>
<dbReference type="AlphaFoldDB" id="W8P447"/>
<evidence type="ECO:0000256" key="2">
    <source>
        <dbReference type="ARBA" id="ARBA00022475"/>
    </source>
</evidence>